<sequence length="111" mass="12303">MSDNDMDPDDPMEIDETIPATPIIERRSNENDPSALNTTLQGDNDSGTRNQQPQIDPDIMEIPDDEPVKDKDQSNKDADVVVLDDDDDDVPSPKDESKGLDLQKLQEPATI</sequence>
<feature type="compositionally biased region" description="Basic and acidic residues" evidence="1">
    <location>
        <begin position="91"/>
        <end position="101"/>
    </location>
</feature>
<keyword evidence="3" id="KW-1185">Reference proteome</keyword>
<evidence type="ECO:0000313" key="2">
    <source>
        <dbReference type="EMBL" id="VEN58159.1"/>
    </source>
</evidence>
<dbReference type="EMBL" id="CAACVG010011479">
    <property type="protein sequence ID" value="VEN58159.1"/>
    <property type="molecule type" value="Genomic_DNA"/>
</dbReference>
<protein>
    <submittedName>
        <fullName evidence="2">Uncharacterized protein</fullName>
    </submittedName>
</protein>
<dbReference type="AlphaFoldDB" id="A0A653DD78"/>
<dbReference type="Proteomes" id="UP000410492">
    <property type="component" value="Unassembled WGS sequence"/>
</dbReference>
<feature type="compositionally biased region" description="Basic and acidic residues" evidence="1">
    <location>
        <begin position="66"/>
        <end position="79"/>
    </location>
</feature>
<accession>A0A653DD78</accession>
<gene>
    <name evidence="2" type="ORF">CALMAC_LOCUS16585</name>
</gene>
<proteinExistence type="predicted"/>
<reference evidence="2 3" key="1">
    <citation type="submission" date="2019-01" db="EMBL/GenBank/DDBJ databases">
        <authorList>
            <person name="Sayadi A."/>
        </authorList>
    </citation>
    <scope>NUCLEOTIDE SEQUENCE [LARGE SCALE GENOMIC DNA]</scope>
</reference>
<organism evidence="2 3">
    <name type="scientific">Callosobruchus maculatus</name>
    <name type="common">Southern cowpea weevil</name>
    <name type="synonym">Pulse bruchid</name>
    <dbReference type="NCBI Taxonomy" id="64391"/>
    <lineage>
        <taxon>Eukaryota</taxon>
        <taxon>Metazoa</taxon>
        <taxon>Ecdysozoa</taxon>
        <taxon>Arthropoda</taxon>
        <taxon>Hexapoda</taxon>
        <taxon>Insecta</taxon>
        <taxon>Pterygota</taxon>
        <taxon>Neoptera</taxon>
        <taxon>Endopterygota</taxon>
        <taxon>Coleoptera</taxon>
        <taxon>Polyphaga</taxon>
        <taxon>Cucujiformia</taxon>
        <taxon>Chrysomeloidea</taxon>
        <taxon>Chrysomelidae</taxon>
        <taxon>Bruchinae</taxon>
        <taxon>Bruchini</taxon>
        <taxon>Callosobruchus</taxon>
    </lineage>
</organism>
<dbReference type="OrthoDB" id="5919042at2759"/>
<evidence type="ECO:0000313" key="3">
    <source>
        <dbReference type="Proteomes" id="UP000410492"/>
    </source>
</evidence>
<name>A0A653DD78_CALMS</name>
<evidence type="ECO:0000256" key="1">
    <source>
        <dbReference type="SAM" id="MobiDB-lite"/>
    </source>
</evidence>
<feature type="region of interest" description="Disordered" evidence="1">
    <location>
        <begin position="1"/>
        <end position="111"/>
    </location>
</feature>
<feature type="compositionally biased region" description="Polar residues" evidence="1">
    <location>
        <begin position="31"/>
        <end position="50"/>
    </location>
</feature>
<feature type="compositionally biased region" description="Acidic residues" evidence="1">
    <location>
        <begin position="1"/>
        <end position="16"/>
    </location>
</feature>